<sequence>MKQFNQKLLSVLYMLPCLITLGALGQSKERSVTEEFNVEENVIIEINTSYADLEFDTWNKNKVEIIATIEIDGVTETEFEKYVDKDFFEILGNSRKIHISNKGGNVKPIHFVQDARPMVIEIPNLPSMEDFEFDFDFSELEDLPEMPSVPSPKFDYEAFKKDGEAYMRKWQESFEKDFGEPYQARMLEWQEKMEDKRIKEEEKRKETMEKRAQKMEQLKEHRWEAHQQRMQAQKERIESQQQRIAQKNLNRESNTFYFINGEKSKNLKVKRTIKVKMPKSAKLKMNVRHGEVKLAERTHNLDASFSHAKLMANAIDGTETVLVVSYSPIRVENWLDGTLHANYSKGVDLKDVVNLELYGKSSEIFIDKLVKKALIQNDFGPLVVNSMAHDFEEFQVSSNNGEVICNLPSSGYRFRVEGSGMEFIFPKNLKVDTASKNGKMVYSGGMGNKSSTGNIDINGNYSEIVLK</sequence>
<name>A0ABV8JIJ3_9FLAO</name>
<evidence type="ECO:0000313" key="3">
    <source>
        <dbReference type="EMBL" id="MFC4094344.1"/>
    </source>
</evidence>
<protein>
    <recommendedName>
        <fullName evidence="5">Adhesin domain-containing protein</fullName>
    </recommendedName>
</protein>
<evidence type="ECO:0000256" key="1">
    <source>
        <dbReference type="SAM" id="Coils"/>
    </source>
</evidence>
<keyword evidence="4" id="KW-1185">Reference proteome</keyword>
<comment type="caution">
    <text evidence="3">The sequence shown here is derived from an EMBL/GenBank/DDBJ whole genome shotgun (WGS) entry which is preliminary data.</text>
</comment>
<feature type="chain" id="PRO_5046359448" description="Adhesin domain-containing protein" evidence="2">
    <location>
        <begin position="26"/>
        <end position="467"/>
    </location>
</feature>
<evidence type="ECO:0000256" key="2">
    <source>
        <dbReference type="SAM" id="SignalP"/>
    </source>
</evidence>
<keyword evidence="2" id="KW-0732">Signal</keyword>
<evidence type="ECO:0008006" key="5">
    <source>
        <dbReference type="Google" id="ProtNLM"/>
    </source>
</evidence>
<dbReference type="EMBL" id="JBHSAW010000001">
    <property type="protein sequence ID" value="MFC4094344.1"/>
    <property type="molecule type" value="Genomic_DNA"/>
</dbReference>
<accession>A0ABV8JIJ3</accession>
<gene>
    <name evidence="3" type="ORF">ACFOUT_00560</name>
</gene>
<organism evidence="3 4">
    <name type="scientific">Euzebyella saccharophila</name>
    <dbReference type="NCBI Taxonomy" id="679664"/>
    <lineage>
        <taxon>Bacteria</taxon>
        <taxon>Pseudomonadati</taxon>
        <taxon>Bacteroidota</taxon>
        <taxon>Flavobacteriia</taxon>
        <taxon>Flavobacteriales</taxon>
        <taxon>Flavobacteriaceae</taxon>
        <taxon>Euzebyella</taxon>
    </lineage>
</organism>
<dbReference type="RefSeq" id="WP_192462585.1">
    <property type="nucleotide sequence ID" value="NZ_JACYFJ010000004.1"/>
</dbReference>
<keyword evidence="1" id="KW-0175">Coiled coil</keyword>
<feature type="signal peptide" evidence="2">
    <location>
        <begin position="1"/>
        <end position="25"/>
    </location>
</feature>
<reference evidence="4" key="1">
    <citation type="journal article" date="2019" name="Int. J. Syst. Evol. Microbiol.">
        <title>The Global Catalogue of Microorganisms (GCM) 10K type strain sequencing project: providing services to taxonomists for standard genome sequencing and annotation.</title>
        <authorList>
            <consortium name="The Broad Institute Genomics Platform"/>
            <consortium name="The Broad Institute Genome Sequencing Center for Infectious Disease"/>
            <person name="Wu L."/>
            <person name="Ma J."/>
        </authorList>
    </citation>
    <scope>NUCLEOTIDE SEQUENCE [LARGE SCALE GENOMIC DNA]</scope>
    <source>
        <strain evidence="4">CECT 7477</strain>
    </source>
</reference>
<evidence type="ECO:0000313" key="4">
    <source>
        <dbReference type="Proteomes" id="UP001595814"/>
    </source>
</evidence>
<proteinExistence type="predicted"/>
<dbReference type="Proteomes" id="UP001595814">
    <property type="component" value="Unassembled WGS sequence"/>
</dbReference>
<feature type="coiled-coil region" evidence="1">
    <location>
        <begin position="186"/>
        <end position="250"/>
    </location>
</feature>